<proteinExistence type="predicted"/>
<dbReference type="Proteomes" id="UP000663970">
    <property type="component" value="Unassembled WGS sequence"/>
</dbReference>
<protein>
    <submittedName>
        <fullName evidence="2">YusW family protein</fullName>
    </submittedName>
</protein>
<reference evidence="2 3" key="1">
    <citation type="submission" date="2020-12" db="EMBL/GenBank/DDBJ databases">
        <title>Oil enriched cultivation method for isolating marine PHA-producing bacteria.</title>
        <authorList>
            <person name="Zheng W."/>
            <person name="Yu S."/>
            <person name="Huang Y."/>
        </authorList>
    </citation>
    <scope>NUCLEOTIDE SEQUENCE [LARGE SCALE GENOMIC DNA]</scope>
    <source>
        <strain evidence="2 3">SY-2-6</strain>
    </source>
</reference>
<dbReference type="Pfam" id="PF14039">
    <property type="entry name" value="YusW"/>
    <property type="match status" value="1"/>
</dbReference>
<organism evidence="2 3">
    <name type="scientific">Halobacillus kuroshimensis</name>
    <dbReference type="NCBI Taxonomy" id="302481"/>
    <lineage>
        <taxon>Bacteria</taxon>
        <taxon>Bacillati</taxon>
        <taxon>Bacillota</taxon>
        <taxon>Bacilli</taxon>
        <taxon>Bacillales</taxon>
        <taxon>Bacillaceae</taxon>
        <taxon>Halobacillus</taxon>
    </lineage>
</organism>
<evidence type="ECO:0000313" key="2">
    <source>
        <dbReference type="EMBL" id="MBN8234587.1"/>
    </source>
</evidence>
<feature type="signal peptide" evidence="1">
    <location>
        <begin position="1"/>
        <end position="22"/>
    </location>
</feature>
<keyword evidence="3" id="KW-1185">Reference proteome</keyword>
<keyword evidence="1" id="KW-0732">Signal</keyword>
<feature type="chain" id="PRO_5045874632" evidence="1">
    <location>
        <begin position="23"/>
        <end position="159"/>
    </location>
</feature>
<evidence type="ECO:0000313" key="3">
    <source>
        <dbReference type="Proteomes" id="UP000663970"/>
    </source>
</evidence>
<dbReference type="EMBL" id="JAEKJY010000001">
    <property type="protein sequence ID" value="MBN8234587.1"/>
    <property type="molecule type" value="Genomic_DNA"/>
</dbReference>
<evidence type="ECO:0000256" key="1">
    <source>
        <dbReference type="SAM" id="SignalP"/>
    </source>
</evidence>
<accession>A0ABS3DTD4</accession>
<dbReference type="RefSeq" id="WP_206932734.1">
    <property type="nucleotide sequence ID" value="NZ_JAEKJY010000001.1"/>
</dbReference>
<name>A0ABS3DTD4_9BACI</name>
<gene>
    <name evidence="2" type="ORF">JF544_04965</name>
</gene>
<sequence length="159" mass="17927">MHTWIMLIFSAFFLLTACGEPAGEKEAETAEPNAVDNISYELADSTAGAFSFTAFNLDVHYPGGVTYRVYYSAYDQGAQAVLYEMGRERISGTKAMNQLTPLFREMSFDEDSPDALVINDVLHIFGLDTGYEHFSLRVTYPDEPERHYESSKKQPLSNR</sequence>
<dbReference type="InterPro" id="IPR025623">
    <property type="entry name" value="YusW"/>
</dbReference>
<comment type="caution">
    <text evidence="2">The sequence shown here is derived from an EMBL/GenBank/DDBJ whole genome shotgun (WGS) entry which is preliminary data.</text>
</comment>